<dbReference type="AlphaFoldDB" id="A0A645FB84"/>
<reference evidence="1" key="1">
    <citation type="submission" date="2019-08" db="EMBL/GenBank/DDBJ databases">
        <authorList>
            <person name="Kucharzyk K."/>
            <person name="Murdoch R.W."/>
            <person name="Higgins S."/>
            <person name="Loffler F."/>
        </authorList>
    </citation>
    <scope>NUCLEOTIDE SEQUENCE</scope>
</reference>
<name>A0A645FB84_9ZZZZ</name>
<comment type="caution">
    <text evidence="1">The sequence shown here is derived from an EMBL/GenBank/DDBJ whole genome shotgun (WGS) entry which is preliminary data.</text>
</comment>
<protein>
    <submittedName>
        <fullName evidence="1">Uncharacterized protein</fullName>
    </submittedName>
</protein>
<organism evidence="1">
    <name type="scientific">bioreactor metagenome</name>
    <dbReference type="NCBI Taxonomy" id="1076179"/>
    <lineage>
        <taxon>unclassified sequences</taxon>
        <taxon>metagenomes</taxon>
        <taxon>ecological metagenomes</taxon>
    </lineage>
</organism>
<accession>A0A645FB84</accession>
<evidence type="ECO:0000313" key="1">
    <source>
        <dbReference type="EMBL" id="MPN10599.1"/>
    </source>
</evidence>
<dbReference type="EMBL" id="VSSQ01056763">
    <property type="protein sequence ID" value="MPN10599.1"/>
    <property type="molecule type" value="Genomic_DNA"/>
</dbReference>
<sequence>MIKQLLAHINKGNIKIHKTKIAKKLKTDIERFHKLRSEVLHQEYLSGNLGEIEFSAVKSNDEEMAINYIKHVLKTGSSDDRREALGMIKSRFSLLNKKIMVKK</sequence>
<gene>
    <name evidence="1" type="ORF">SDC9_157894</name>
</gene>
<proteinExistence type="predicted"/>